<dbReference type="Pfam" id="PF03450">
    <property type="entry name" value="CO_deh_flav_C"/>
    <property type="match status" value="1"/>
</dbReference>
<evidence type="ECO:0000256" key="1">
    <source>
        <dbReference type="ARBA" id="ARBA00022630"/>
    </source>
</evidence>
<gene>
    <name evidence="5" type="ORF">MUB52_19300</name>
</gene>
<keyword evidence="2" id="KW-0274">FAD</keyword>
<evidence type="ECO:0000256" key="2">
    <source>
        <dbReference type="ARBA" id="ARBA00022827"/>
    </source>
</evidence>
<dbReference type="Gene3D" id="3.30.465.10">
    <property type="match status" value="1"/>
</dbReference>
<dbReference type="InterPro" id="IPR002346">
    <property type="entry name" value="Mopterin_DH_FAD-bd"/>
</dbReference>
<accession>A0ABT3BKF2</accession>
<dbReference type="InterPro" id="IPR016166">
    <property type="entry name" value="FAD-bd_PCMH"/>
</dbReference>
<dbReference type="Pfam" id="PF00941">
    <property type="entry name" value="FAD_binding_5"/>
    <property type="match status" value="1"/>
</dbReference>
<dbReference type="RefSeq" id="WP_263845796.1">
    <property type="nucleotide sequence ID" value="NZ_JALIEB010000017.1"/>
</dbReference>
<dbReference type="InterPro" id="IPR005107">
    <property type="entry name" value="CO_DH_flav_C"/>
</dbReference>
<name>A0ABT3BKF2_9RHOB</name>
<dbReference type="Gene3D" id="3.30.390.50">
    <property type="entry name" value="CO dehydrogenase flavoprotein, C-terminal domain"/>
    <property type="match status" value="1"/>
</dbReference>
<protein>
    <submittedName>
        <fullName evidence="5">FAD binding domain-containing protein</fullName>
    </submittedName>
</protein>
<keyword evidence="6" id="KW-1185">Reference proteome</keyword>
<keyword evidence="3" id="KW-0560">Oxidoreductase</keyword>
<dbReference type="InterPro" id="IPR036318">
    <property type="entry name" value="FAD-bd_PCMH-like_sf"/>
</dbReference>
<evidence type="ECO:0000256" key="3">
    <source>
        <dbReference type="ARBA" id="ARBA00023002"/>
    </source>
</evidence>
<dbReference type="SMART" id="SM01092">
    <property type="entry name" value="CO_deh_flav_C"/>
    <property type="match status" value="1"/>
</dbReference>
<comment type="caution">
    <text evidence="5">The sequence shown here is derived from an EMBL/GenBank/DDBJ whole genome shotgun (WGS) entry which is preliminary data.</text>
</comment>
<reference evidence="5 6" key="1">
    <citation type="submission" date="2022-04" db="EMBL/GenBank/DDBJ databases">
        <title>Roseobacter sp. WL0113 is a bacterium isolated from neritic sediment.</title>
        <authorList>
            <person name="Wang L."/>
            <person name="He W."/>
            <person name="Zhang D.-F."/>
        </authorList>
    </citation>
    <scope>NUCLEOTIDE SEQUENCE [LARGE SCALE GENOMIC DNA]</scope>
    <source>
        <strain evidence="5 6">WL0113</strain>
    </source>
</reference>
<dbReference type="PANTHER" id="PTHR42659:SF2">
    <property type="entry name" value="XANTHINE DEHYDROGENASE SUBUNIT C-RELATED"/>
    <property type="match status" value="1"/>
</dbReference>
<dbReference type="InterPro" id="IPR051312">
    <property type="entry name" value="Diverse_Substr_Oxidored"/>
</dbReference>
<evidence type="ECO:0000313" key="5">
    <source>
        <dbReference type="EMBL" id="MCV3273584.1"/>
    </source>
</evidence>
<keyword evidence="1" id="KW-0285">Flavoprotein</keyword>
<dbReference type="SUPFAM" id="SSF56176">
    <property type="entry name" value="FAD-binding/transporter-associated domain-like"/>
    <property type="match status" value="1"/>
</dbReference>
<sequence>MSASYFAPHTLDEAIEVMAAHAPDIVAGGTDYFPSRDRSPLDRSLLDVTRMPELRTISVSDAGWRIGAATTWTDLVRADLPPAFDALRAAAREVGSVQIQNAGTVAGNLCNASPAADGVPPFLVLNAQVELAGPNGRRHLPLAEFLKAPRRTDLQRGEIMVAIHGPPVPQGATSAFEKLGARRYLVISIAMTAVLIVLDDDGLISEARVAVGACSPVAQRLPGLEAALVGQSPDSPGIDADALPELTPISDVRADARYRAEAVPHQIERALQRAARYG</sequence>
<feature type="domain" description="FAD-binding PCMH-type" evidence="4">
    <location>
        <begin position="1"/>
        <end position="170"/>
    </location>
</feature>
<dbReference type="InterPro" id="IPR036683">
    <property type="entry name" value="CO_DH_flav_C_dom_sf"/>
</dbReference>
<organism evidence="5 6">
    <name type="scientific">Roseobacter sinensis</name>
    <dbReference type="NCBI Taxonomy" id="2931391"/>
    <lineage>
        <taxon>Bacteria</taxon>
        <taxon>Pseudomonadati</taxon>
        <taxon>Pseudomonadota</taxon>
        <taxon>Alphaproteobacteria</taxon>
        <taxon>Rhodobacterales</taxon>
        <taxon>Roseobacteraceae</taxon>
        <taxon>Roseobacter</taxon>
    </lineage>
</organism>
<evidence type="ECO:0000313" key="6">
    <source>
        <dbReference type="Proteomes" id="UP001208690"/>
    </source>
</evidence>
<dbReference type="SUPFAM" id="SSF55447">
    <property type="entry name" value="CO dehydrogenase flavoprotein C-terminal domain-like"/>
    <property type="match status" value="1"/>
</dbReference>
<dbReference type="PANTHER" id="PTHR42659">
    <property type="entry name" value="XANTHINE DEHYDROGENASE SUBUNIT C-RELATED"/>
    <property type="match status" value="1"/>
</dbReference>
<proteinExistence type="predicted"/>
<dbReference type="EMBL" id="JALIEB010000017">
    <property type="protein sequence ID" value="MCV3273584.1"/>
    <property type="molecule type" value="Genomic_DNA"/>
</dbReference>
<evidence type="ECO:0000259" key="4">
    <source>
        <dbReference type="PROSITE" id="PS51387"/>
    </source>
</evidence>
<dbReference type="PROSITE" id="PS51387">
    <property type="entry name" value="FAD_PCMH"/>
    <property type="match status" value="1"/>
</dbReference>
<dbReference type="Proteomes" id="UP001208690">
    <property type="component" value="Unassembled WGS sequence"/>
</dbReference>
<dbReference type="InterPro" id="IPR016169">
    <property type="entry name" value="FAD-bd_PCMH_sub2"/>
</dbReference>